<dbReference type="EMBL" id="ASPP01002010">
    <property type="protein sequence ID" value="ETO35043.1"/>
    <property type="molecule type" value="Genomic_DNA"/>
</dbReference>
<dbReference type="AlphaFoldDB" id="X6PA84"/>
<reference evidence="1 2" key="1">
    <citation type="journal article" date="2013" name="Curr. Biol.">
        <title>The Genome of the Foraminiferan Reticulomyxa filosa.</title>
        <authorList>
            <person name="Glockner G."/>
            <person name="Hulsmann N."/>
            <person name="Schleicher M."/>
            <person name="Noegel A.A."/>
            <person name="Eichinger L."/>
            <person name="Gallinger C."/>
            <person name="Pawlowski J."/>
            <person name="Sierra R."/>
            <person name="Euteneuer U."/>
            <person name="Pillet L."/>
            <person name="Moustafa A."/>
            <person name="Platzer M."/>
            <person name="Groth M."/>
            <person name="Szafranski K."/>
            <person name="Schliwa M."/>
        </authorList>
    </citation>
    <scope>NUCLEOTIDE SEQUENCE [LARGE SCALE GENOMIC DNA]</scope>
</reference>
<sequence length="95" mass="11333">EDYESPKKKSIENELNKWKIQIRLEQDKGNPTVWYLNEGDVELFFETVPPGEDLIFLELFHFKIFVVCCCLIFVENLFPFIDSIIFQLNFLFHGL</sequence>
<gene>
    <name evidence="1" type="ORF">RFI_02030</name>
</gene>
<feature type="non-terminal residue" evidence="1">
    <location>
        <position position="1"/>
    </location>
</feature>
<evidence type="ECO:0000313" key="1">
    <source>
        <dbReference type="EMBL" id="ETO35043.1"/>
    </source>
</evidence>
<protein>
    <submittedName>
        <fullName evidence="1">Uncharacterized protein</fullName>
    </submittedName>
</protein>
<evidence type="ECO:0000313" key="2">
    <source>
        <dbReference type="Proteomes" id="UP000023152"/>
    </source>
</evidence>
<comment type="caution">
    <text evidence="1">The sequence shown here is derived from an EMBL/GenBank/DDBJ whole genome shotgun (WGS) entry which is preliminary data.</text>
</comment>
<dbReference type="Proteomes" id="UP000023152">
    <property type="component" value="Unassembled WGS sequence"/>
</dbReference>
<organism evidence="1 2">
    <name type="scientific">Reticulomyxa filosa</name>
    <dbReference type="NCBI Taxonomy" id="46433"/>
    <lineage>
        <taxon>Eukaryota</taxon>
        <taxon>Sar</taxon>
        <taxon>Rhizaria</taxon>
        <taxon>Retaria</taxon>
        <taxon>Foraminifera</taxon>
        <taxon>Monothalamids</taxon>
        <taxon>Reticulomyxidae</taxon>
        <taxon>Reticulomyxa</taxon>
    </lineage>
</organism>
<proteinExistence type="predicted"/>
<name>X6PA84_RETFI</name>
<keyword evidence="2" id="KW-1185">Reference proteome</keyword>
<accession>X6PA84</accession>